<dbReference type="RefSeq" id="WP_221861764.1">
    <property type="nucleotide sequence ID" value="NZ_JAIKTU010000011.1"/>
</dbReference>
<keyword evidence="4" id="KW-1185">Reference proteome</keyword>
<keyword evidence="3" id="KW-0540">Nuclease</keyword>
<dbReference type="SUPFAM" id="SSF54060">
    <property type="entry name" value="His-Me finger endonucleases"/>
    <property type="match status" value="1"/>
</dbReference>
<dbReference type="Proteomes" id="UP001299068">
    <property type="component" value="Unassembled WGS sequence"/>
</dbReference>
<accession>A0ABS7L0U3</accession>
<feature type="domain" description="HNH nuclease" evidence="2">
    <location>
        <begin position="61"/>
        <end position="103"/>
    </location>
</feature>
<reference evidence="3 4" key="1">
    <citation type="journal article" date="2021" name="Cell Host Microbe">
        <title>in vivo commensal control of Clostridioides difficile virulence.</title>
        <authorList>
            <person name="Girinathan B.P."/>
            <person name="Dibenedetto N."/>
            <person name="Worley J.N."/>
            <person name="Peltier J."/>
            <person name="Arrieta-Ortiz M.L."/>
            <person name="Rupa Christinal Immanuel S."/>
            <person name="Lavin R."/>
            <person name="Delaney M.L."/>
            <person name="Cummins C."/>
            <person name="Hoffmann M."/>
            <person name="Luo Y."/>
            <person name="Gonzalez-Escalona N."/>
            <person name="Allard M."/>
            <person name="Onderdonk A.B."/>
            <person name="Gerber G.K."/>
            <person name="Sonenshein A.L."/>
            <person name="Baliga N."/>
            <person name="Dupuy B."/>
            <person name="Bry L."/>
        </authorList>
    </citation>
    <scope>NUCLEOTIDE SEQUENCE [LARGE SCALE GENOMIC DNA]</scope>
    <source>
        <strain evidence="3 4">DSM 599</strain>
    </source>
</reference>
<dbReference type="InterPro" id="IPR003615">
    <property type="entry name" value="HNH_nuc"/>
</dbReference>
<dbReference type="InterPro" id="IPR010902">
    <property type="entry name" value="NUMOD4"/>
</dbReference>
<dbReference type="EMBL" id="JAIKTU010000011">
    <property type="protein sequence ID" value="MBY0756522.1"/>
    <property type="molecule type" value="Genomic_DNA"/>
</dbReference>
<dbReference type="Gene3D" id="1.10.10.10">
    <property type="entry name" value="Winged helix-like DNA-binding domain superfamily/Winged helix DNA-binding domain"/>
    <property type="match status" value="1"/>
</dbReference>
<dbReference type="Gene3D" id="3.90.75.20">
    <property type="match status" value="1"/>
</dbReference>
<evidence type="ECO:0000313" key="4">
    <source>
        <dbReference type="Proteomes" id="UP001299068"/>
    </source>
</evidence>
<evidence type="ECO:0000259" key="2">
    <source>
        <dbReference type="Pfam" id="PF13392"/>
    </source>
</evidence>
<protein>
    <submittedName>
        <fullName evidence="3">HNH endonuclease</fullName>
    </submittedName>
</protein>
<name>A0ABS7L0U3_CLOSR</name>
<keyword evidence="3" id="KW-0255">Endonuclease</keyword>
<dbReference type="Pfam" id="PF13392">
    <property type="entry name" value="HNH_3"/>
    <property type="match status" value="1"/>
</dbReference>
<dbReference type="GO" id="GO:0004519">
    <property type="term" value="F:endonuclease activity"/>
    <property type="evidence" value="ECO:0007669"/>
    <property type="project" value="UniProtKB-KW"/>
</dbReference>
<evidence type="ECO:0000259" key="1">
    <source>
        <dbReference type="Pfam" id="PF07463"/>
    </source>
</evidence>
<keyword evidence="3" id="KW-0378">Hydrolase</keyword>
<dbReference type="InterPro" id="IPR036388">
    <property type="entry name" value="WH-like_DNA-bd_sf"/>
</dbReference>
<sequence>MCEIWRDIPEYDGYYQASTLGNIRSTNYRRTGIVKNLKLKKDRDGYLNVNLCYRGKRKTEKVHRLIAITFLKRNQGKDIVNHIDENKSNNNISNLEWCDAKYNLNYKNLRKISAKKNQKAVVKLDRNGNVLNEYSSIKEAREKTKANNISECCNGIYLTSGGFIWVFKEDIA</sequence>
<dbReference type="SMART" id="SM00497">
    <property type="entry name" value="IENR1"/>
    <property type="match status" value="1"/>
</dbReference>
<evidence type="ECO:0000313" key="3">
    <source>
        <dbReference type="EMBL" id="MBY0756522.1"/>
    </source>
</evidence>
<organism evidence="3 4">
    <name type="scientific">Clostridium sardiniense</name>
    <name type="common">Clostridium absonum</name>
    <dbReference type="NCBI Taxonomy" id="29369"/>
    <lineage>
        <taxon>Bacteria</taxon>
        <taxon>Bacillati</taxon>
        <taxon>Bacillota</taxon>
        <taxon>Clostridia</taxon>
        <taxon>Eubacteriales</taxon>
        <taxon>Clostridiaceae</taxon>
        <taxon>Clostridium</taxon>
    </lineage>
</organism>
<feature type="domain" description="NUMOD4" evidence="1">
    <location>
        <begin position="3"/>
        <end position="51"/>
    </location>
</feature>
<dbReference type="InterPro" id="IPR003647">
    <property type="entry name" value="Intron_nuc_1_rpt"/>
</dbReference>
<proteinExistence type="predicted"/>
<dbReference type="InterPro" id="IPR044925">
    <property type="entry name" value="His-Me_finger_sf"/>
</dbReference>
<comment type="caution">
    <text evidence="3">The sequence shown here is derived from an EMBL/GenBank/DDBJ whole genome shotgun (WGS) entry which is preliminary data.</text>
</comment>
<dbReference type="Pfam" id="PF07463">
    <property type="entry name" value="NUMOD4"/>
    <property type="match status" value="1"/>
</dbReference>
<gene>
    <name evidence="3" type="ORF">K5V21_13820</name>
</gene>